<accession>A0ABU7F5Z8</accession>
<evidence type="ECO:0000313" key="3">
    <source>
        <dbReference type="Proteomes" id="UP001352852"/>
    </source>
</evidence>
<proteinExistence type="predicted"/>
<sequence length="157" mass="17721">MPQGSTTTLCINCKAVIAVATKTCKSCQTIQPRKQRLAKKLAKFEAKKEGWLKNQKKKQNTSHVMDEASVLLEKLQTMGHKAVVFVAKPGEKPATWHTHVVHPKWQLTDQAAKCLDRMKALFEVLITDVPPKKEAKKSNNEESRRAIWSGDKTSITW</sequence>
<name>A0ABU7F5Z8_9TELE</name>
<comment type="caution">
    <text evidence="2">The sequence shown here is derived from an EMBL/GenBank/DDBJ whole genome shotgun (WGS) entry which is preliminary data.</text>
</comment>
<reference evidence="2 3" key="1">
    <citation type="submission" date="2021-06" db="EMBL/GenBank/DDBJ databases">
        <authorList>
            <person name="Palmer J.M."/>
        </authorList>
    </citation>
    <scope>NUCLEOTIDE SEQUENCE [LARGE SCALE GENOMIC DNA]</scope>
    <source>
        <strain evidence="2 3">CL_MEX2019</strain>
        <tissue evidence="2">Muscle</tissue>
    </source>
</reference>
<gene>
    <name evidence="2" type="ORF">CHARACLAT_023986</name>
</gene>
<evidence type="ECO:0000256" key="1">
    <source>
        <dbReference type="SAM" id="MobiDB-lite"/>
    </source>
</evidence>
<keyword evidence="3" id="KW-1185">Reference proteome</keyword>
<dbReference type="Proteomes" id="UP001352852">
    <property type="component" value="Unassembled WGS sequence"/>
</dbReference>
<dbReference type="EMBL" id="JAHUTJ010076371">
    <property type="protein sequence ID" value="MED6294724.1"/>
    <property type="molecule type" value="Genomic_DNA"/>
</dbReference>
<feature type="region of interest" description="Disordered" evidence="1">
    <location>
        <begin position="132"/>
        <end position="157"/>
    </location>
</feature>
<evidence type="ECO:0000313" key="2">
    <source>
        <dbReference type="EMBL" id="MED6294724.1"/>
    </source>
</evidence>
<protein>
    <submittedName>
        <fullName evidence="2">Uncharacterized protein</fullName>
    </submittedName>
</protein>
<feature type="compositionally biased region" description="Basic and acidic residues" evidence="1">
    <location>
        <begin position="132"/>
        <end position="145"/>
    </location>
</feature>
<organism evidence="2 3">
    <name type="scientific">Characodon lateralis</name>
    <dbReference type="NCBI Taxonomy" id="208331"/>
    <lineage>
        <taxon>Eukaryota</taxon>
        <taxon>Metazoa</taxon>
        <taxon>Chordata</taxon>
        <taxon>Craniata</taxon>
        <taxon>Vertebrata</taxon>
        <taxon>Euteleostomi</taxon>
        <taxon>Actinopterygii</taxon>
        <taxon>Neopterygii</taxon>
        <taxon>Teleostei</taxon>
        <taxon>Neoteleostei</taxon>
        <taxon>Acanthomorphata</taxon>
        <taxon>Ovalentaria</taxon>
        <taxon>Atherinomorphae</taxon>
        <taxon>Cyprinodontiformes</taxon>
        <taxon>Goodeidae</taxon>
        <taxon>Characodon</taxon>
    </lineage>
</organism>